<accession>A0AAD5CPP4</accession>
<evidence type="ECO:0000313" key="3">
    <source>
        <dbReference type="Proteomes" id="UP001206925"/>
    </source>
</evidence>
<comment type="caution">
    <text evidence="2">The sequence shown here is derived from an EMBL/GenBank/DDBJ whole genome shotgun (WGS) entry which is preliminary data.</text>
</comment>
<organism evidence="2 3">
    <name type="scientific">Ambrosia artemisiifolia</name>
    <name type="common">Common ragweed</name>
    <dbReference type="NCBI Taxonomy" id="4212"/>
    <lineage>
        <taxon>Eukaryota</taxon>
        <taxon>Viridiplantae</taxon>
        <taxon>Streptophyta</taxon>
        <taxon>Embryophyta</taxon>
        <taxon>Tracheophyta</taxon>
        <taxon>Spermatophyta</taxon>
        <taxon>Magnoliopsida</taxon>
        <taxon>eudicotyledons</taxon>
        <taxon>Gunneridae</taxon>
        <taxon>Pentapetalae</taxon>
        <taxon>asterids</taxon>
        <taxon>campanulids</taxon>
        <taxon>Asterales</taxon>
        <taxon>Asteraceae</taxon>
        <taxon>Asteroideae</taxon>
        <taxon>Heliantheae alliance</taxon>
        <taxon>Heliantheae</taxon>
        <taxon>Ambrosia</taxon>
    </lineage>
</organism>
<protein>
    <recommendedName>
        <fullName evidence="1">Helitron helicase-like domain-containing protein</fullName>
    </recommendedName>
</protein>
<dbReference type="PANTHER" id="PTHR10492:SF94">
    <property type="entry name" value="ATP-DEPENDENT DNA HELICASE"/>
    <property type="match status" value="1"/>
</dbReference>
<dbReference type="PANTHER" id="PTHR10492">
    <property type="match status" value="1"/>
</dbReference>
<proteinExistence type="predicted"/>
<keyword evidence="3" id="KW-1185">Reference proteome</keyword>
<dbReference type="AlphaFoldDB" id="A0AAD5CPP4"/>
<evidence type="ECO:0000259" key="1">
    <source>
        <dbReference type="Pfam" id="PF14214"/>
    </source>
</evidence>
<gene>
    <name evidence="2" type="ORF">M8C21_013560</name>
</gene>
<sequence length="423" mass="49729">MDDVTRKSQDHRLKWPNLDRNIAETLARVLSTNPYVRTFRSLAELGPLDNYKVTLNTSVELDQRVYNRPTTSEDLKEQLFKKHLLGEVKEYLYVIEFQKRGLPHAHFLLIMHSQHKYNNPDHYDKVVCAEIRDSVQHPQLHAVVVKHMIHGPRGSLRIESPCMQGDPKVCRFRYPRQFNEQTAQGDDAYPLYRRRNNGIKVDVRGNTLDNRWVVPYNPKLLMMFNCHMNVEVCSSIKSVKYLFKYVYKGHDKQVIHIDPDAPDVVINEIKRFQDARYVSPPEAMERNKRTMLTKIFDTNKEDEAAWQYLHKDFPKYFTWKDSSRSWNHRIVRPQRGRIVSANPAEGGRYYLRILLSNIKGPTSFEDLCTVNGEKYTTFRREALEICLIENDDSLSQCLTKASLYQFPNAPRRLFATIMIFCEP</sequence>
<dbReference type="Pfam" id="PF14214">
    <property type="entry name" value="Helitron_like_N"/>
    <property type="match status" value="1"/>
</dbReference>
<reference evidence="2" key="1">
    <citation type="submission" date="2022-06" db="EMBL/GenBank/DDBJ databases">
        <title>Uncovering the hologenomic basis of an extraordinary plant invasion.</title>
        <authorList>
            <person name="Bieker V.C."/>
            <person name="Martin M.D."/>
            <person name="Gilbert T."/>
            <person name="Hodgins K."/>
            <person name="Battlay P."/>
            <person name="Petersen B."/>
            <person name="Wilson J."/>
        </authorList>
    </citation>
    <scope>NUCLEOTIDE SEQUENCE</scope>
    <source>
        <strain evidence="2">AA19_3_7</strain>
        <tissue evidence="2">Leaf</tissue>
    </source>
</reference>
<name>A0AAD5CPP4_AMBAR</name>
<dbReference type="InterPro" id="IPR025476">
    <property type="entry name" value="Helitron_helicase-like"/>
</dbReference>
<evidence type="ECO:0000313" key="2">
    <source>
        <dbReference type="EMBL" id="KAI7744499.1"/>
    </source>
</evidence>
<feature type="domain" description="Helitron helicase-like" evidence="1">
    <location>
        <begin position="73"/>
        <end position="109"/>
    </location>
</feature>
<dbReference type="EMBL" id="JAMZMK010007521">
    <property type="protein sequence ID" value="KAI7744499.1"/>
    <property type="molecule type" value="Genomic_DNA"/>
</dbReference>
<dbReference type="Proteomes" id="UP001206925">
    <property type="component" value="Unassembled WGS sequence"/>
</dbReference>